<dbReference type="AlphaFoldDB" id="A0A892I612"/>
<dbReference type="Proteomes" id="UP000625568">
    <property type="component" value="Chromosome 2"/>
</dbReference>
<organism evidence="1 2">
    <name type="scientific">Burkholderia dolosa</name>
    <dbReference type="NCBI Taxonomy" id="152500"/>
    <lineage>
        <taxon>Bacteria</taxon>
        <taxon>Pseudomonadati</taxon>
        <taxon>Pseudomonadota</taxon>
        <taxon>Betaproteobacteria</taxon>
        <taxon>Burkholderiales</taxon>
        <taxon>Burkholderiaceae</taxon>
        <taxon>Burkholderia</taxon>
        <taxon>Burkholderia cepacia complex</taxon>
    </lineage>
</organism>
<dbReference type="GeneID" id="93130683"/>
<sequence>MSELRDTPSAVERILFDPVSYIHPGRVTLPDWASFTGMRAALNDMIIDAYGLSVGWRAMPSSAERCLIDTWPRLIDVCELIGAQLLKAELTWAGRQMTLPRRIRTFVAASGGTPARSDGTHRRALRTSGMATVQAAGIDHVMAWQQASAPALRERVALMFAPETDRLTSGAPSSGSADIFLIHRAIQYAKNHPAGTS</sequence>
<protein>
    <recommendedName>
        <fullName evidence="3">Oxygen-regulated invasion protein OrgA</fullName>
    </recommendedName>
</protein>
<name>A0A892I612_9BURK</name>
<dbReference type="InterPro" id="IPR013388">
    <property type="entry name" value="T3SS_OrgA/MxiK"/>
</dbReference>
<reference evidence="1 2" key="1">
    <citation type="submission" date="2021-02" db="EMBL/GenBank/DDBJ databases">
        <title>FDA dAtabase for Regulatory Grade micrObial Sequences (FDA-ARGOS): Supporting development and validation of Infectious Disease Dx tests.</title>
        <authorList>
            <person name="Minogue T."/>
            <person name="Wolcott M."/>
            <person name="Wasieloski L."/>
            <person name="Aguilar W."/>
            <person name="Moore D."/>
            <person name="Jaissle J."/>
            <person name="Tallon L."/>
            <person name="Sadzewicz L."/>
            <person name="Zhao X."/>
            <person name="Boylan J."/>
            <person name="Ott S."/>
            <person name="Bowen H."/>
            <person name="Vavikolanu K."/>
            <person name="Mehta A."/>
            <person name="Aluvathingal J."/>
            <person name="Nadendla S."/>
            <person name="Yan Y."/>
            <person name="Sichtig H."/>
        </authorList>
    </citation>
    <scope>NUCLEOTIDE SEQUENCE [LARGE SCALE GENOMIC DNA]</scope>
    <source>
        <strain evidence="1 2">FDAARGOS_1272</strain>
    </source>
</reference>
<evidence type="ECO:0008006" key="3">
    <source>
        <dbReference type="Google" id="ProtNLM"/>
    </source>
</evidence>
<keyword evidence="2" id="KW-1185">Reference proteome</keyword>
<evidence type="ECO:0000313" key="1">
    <source>
        <dbReference type="EMBL" id="QRO80693.1"/>
    </source>
</evidence>
<dbReference type="EMBL" id="CP069483">
    <property type="protein sequence ID" value="QRO80693.1"/>
    <property type="molecule type" value="Genomic_DNA"/>
</dbReference>
<evidence type="ECO:0000313" key="2">
    <source>
        <dbReference type="Proteomes" id="UP000625568"/>
    </source>
</evidence>
<dbReference type="Pfam" id="PF09482">
    <property type="entry name" value="OrgA_MxiK"/>
    <property type="match status" value="1"/>
</dbReference>
<gene>
    <name evidence="1" type="ORF">I6K02_20550</name>
</gene>
<accession>A0A892I612</accession>
<proteinExistence type="predicted"/>
<dbReference type="RefSeq" id="WP_045552277.1">
    <property type="nucleotide sequence ID" value="NZ_CABVPR010000016.1"/>
</dbReference>